<dbReference type="Proteomes" id="UP000326354">
    <property type="component" value="Chromosome"/>
</dbReference>
<feature type="domain" description="Dienelactone hydrolase" evidence="1">
    <location>
        <begin position="62"/>
        <end position="272"/>
    </location>
</feature>
<accession>A0A5S9IMD5</accession>
<dbReference type="Gene3D" id="3.40.50.1820">
    <property type="entry name" value="alpha/beta hydrolase"/>
    <property type="match status" value="1"/>
</dbReference>
<dbReference type="InterPro" id="IPR029058">
    <property type="entry name" value="AB_hydrolase_fold"/>
</dbReference>
<protein>
    <submittedName>
        <fullName evidence="2">Dienelactone hydrolase</fullName>
    </submittedName>
</protein>
<reference evidence="2 3" key="1">
    <citation type="submission" date="2019-08" db="EMBL/GenBank/DDBJ databases">
        <title>Complete genome sequence of Candidatus Uab amorphum.</title>
        <authorList>
            <person name="Shiratori T."/>
            <person name="Suzuki S."/>
            <person name="Kakizawa Y."/>
            <person name="Ishida K."/>
        </authorList>
    </citation>
    <scope>NUCLEOTIDE SEQUENCE [LARGE SCALE GENOMIC DNA]</scope>
    <source>
        <strain evidence="2 3">SRT547</strain>
    </source>
</reference>
<proteinExistence type="predicted"/>
<dbReference type="OrthoDB" id="9771666at2"/>
<evidence type="ECO:0000259" key="1">
    <source>
        <dbReference type="Pfam" id="PF01738"/>
    </source>
</evidence>
<gene>
    <name evidence="2" type="ORF">UABAM_02733</name>
</gene>
<dbReference type="PANTHER" id="PTHR46623:SF6">
    <property type="entry name" value="ALPHA_BETA-HYDROLASES SUPERFAMILY PROTEIN"/>
    <property type="match status" value="1"/>
</dbReference>
<dbReference type="InterPro" id="IPR002925">
    <property type="entry name" value="Dienelactn_hydro"/>
</dbReference>
<dbReference type="SUPFAM" id="SSF53474">
    <property type="entry name" value="alpha/beta-Hydrolases"/>
    <property type="match status" value="1"/>
</dbReference>
<evidence type="ECO:0000313" key="3">
    <source>
        <dbReference type="Proteomes" id="UP000326354"/>
    </source>
</evidence>
<evidence type="ECO:0000313" key="2">
    <source>
        <dbReference type="EMBL" id="BBM84374.1"/>
    </source>
</evidence>
<dbReference type="KEGG" id="uam:UABAM_02733"/>
<organism evidence="2 3">
    <name type="scientific">Uabimicrobium amorphum</name>
    <dbReference type="NCBI Taxonomy" id="2596890"/>
    <lineage>
        <taxon>Bacteria</taxon>
        <taxon>Pseudomonadati</taxon>
        <taxon>Planctomycetota</taxon>
        <taxon>Candidatus Uabimicrobiia</taxon>
        <taxon>Candidatus Uabimicrobiales</taxon>
        <taxon>Candidatus Uabimicrobiaceae</taxon>
        <taxon>Candidatus Uabimicrobium</taxon>
    </lineage>
</organism>
<dbReference type="InterPro" id="IPR051049">
    <property type="entry name" value="Dienelactone_hydrolase-like"/>
</dbReference>
<name>A0A5S9IMD5_UABAM</name>
<dbReference type="GO" id="GO:0016787">
    <property type="term" value="F:hydrolase activity"/>
    <property type="evidence" value="ECO:0007669"/>
    <property type="project" value="UniProtKB-KW"/>
</dbReference>
<dbReference type="RefSeq" id="WP_151968533.1">
    <property type="nucleotide sequence ID" value="NZ_AP019860.1"/>
</dbReference>
<dbReference type="AlphaFoldDB" id="A0A5S9IMD5"/>
<sequence>MRIFIMFMIVLGFVIAQDDYTDKMEKEHRNDKPIAAPIAKKDVKDVTAKDVVYATVAGKEVTGYIAHPKGTTQGLPAVIVIQEWWGLNDNIKTMARKIASQGYVALAVDMYGGNTAETSKQALKLMKKAMGNQQQALDNLNQAHNYLKNNCKATKIGSIGWCFGGHWSLRCGLLFEAKIDAVVIYYGRLVNDKEQLAKLSAPVLGIFGQLDRGIPVESVNTFHEALKSLNKNADINIYPKANHAFANPSGTRYNKEAAENAWEKTMAFFAKHLK</sequence>
<dbReference type="PANTHER" id="PTHR46623">
    <property type="entry name" value="CARBOXYMETHYLENEBUTENOLIDASE-RELATED"/>
    <property type="match status" value="1"/>
</dbReference>
<keyword evidence="2" id="KW-0378">Hydrolase</keyword>
<dbReference type="EMBL" id="AP019860">
    <property type="protein sequence ID" value="BBM84374.1"/>
    <property type="molecule type" value="Genomic_DNA"/>
</dbReference>
<dbReference type="Pfam" id="PF01738">
    <property type="entry name" value="DLH"/>
    <property type="match status" value="1"/>
</dbReference>
<keyword evidence="3" id="KW-1185">Reference proteome</keyword>